<protein>
    <submittedName>
        <fullName evidence="1">Uncharacterized protein</fullName>
    </submittedName>
</protein>
<organism evidence="1 2">
    <name type="scientific">Lasiodiplodia mahajangana</name>
    <dbReference type="NCBI Taxonomy" id="1108764"/>
    <lineage>
        <taxon>Eukaryota</taxon>
        <taxon>Fungi</taxon>
        <taxon>Dikarya</taxon>
        <taxon>Ascomycota</taxon>
        <taxon>Pezizomycotina</taxon>
        <taxon>Dothideomycetes</taxon>
        <taxon>Dothideomycetes incertae sedis</taxon>
        <taxon>Botryosphaeriales</taxon>
        <taxon>Botryosphaeriaceae</taxon>
        <taxon>Lasiodiplodia</taxon>
    </lineage>
</organism>
<reference evidence="1" key="1">
    <citation type="submission" date="2022-12" db="EMBL/GenBank/DDBJ databases">
        <title>Genome Sequence of Lasiodiplodia mahajangana.</title>
        <authorList>
            <person name="Buettner E."/>
        </authorList>
    </citation>
    <scope>NUCLEOTIDE SEQUENCE</scope>
    <source>
        <strain evidence="1">VT137</strain>
    </source>
</reference>
<keyword evidence="2" id="KW-1185">Reference proteome</keyword>
<proteinExistence type="predicted"/>
<comment type="caution">
    <text evidence="1">The sequence shown here is derived from an EMBL/GenBank/DDBJ whole genome shotgun (WGS) entry which is preliminary data.</text>
</comment>
<evidence type="ECO:0000313" key="2">
    <source>
        <dbReference type="Proteomes" id="UP001153332"/>
    </source>
</evidence>
<accession>A0ACC2JGP5</accession>
<sequence length="524" mass="59576">MPTLQYNGVDSRPASMGRGLAPTCTAPGKKTFGWDRRCRPVSYSRKYAMPPGPKASLLLGSLRPWLAARRNGALVPWLQEQAQHGEMTTLSMGTKTWVLLNSERVLNEIIAKRAGITHERPYFPIAGGLVSRNHRLFLQKTEQWRGGRRLLHQLMTGEGSKLHSSLAEEASLGLLQEYLDEPNAWYAHNYRYPLAIIYRIVTGTTLQKSRGEMEDLQKVTSTFLTSINSSLVDFFPQVSVLPKHLQFWRGHWEAMGDFHYGVFKHWWLDLKGEHIPESSFVRKTMLGEYTGSDNQAMYITLFILTAGSDNPRMTMNAFLMACIAWPEPISRMRLELDRICGTDASRLPGMEDLVSTPYTSAVIKEVLRWRPTVPLIPQRVLVEDLEFEGYKFPAGTEFLVNTISVCSHGFDDPASFKPERWLEEKGEKQQNNNQPPNSGVQHNLWQFAFNAGRRSCVGYKLAQKEMFVAWSRLVYCFDFSPAGGFDDKELNAFAPGQPFPVRVTVRSPAHERLIRNEAIKCGIW</sequence>
<dbReference type="Proteomes" id="UP001153332">
    <property type="component" value="Unassembled WGS sequence"/>
</dbReference>
<evidence type="ECO:0000313" key="1">
    <source>
        <dbReference type="EMBL" id="KAJ8126524.1"/>
    </source>
</evidence>
<gene>
    <name evidence="1" type="ORF">O1611_g7116</name>
</gene>
<name>A0ACC2JGP5_9PEZI</name>
<dbReference type="EMBL" id="JAPUUL010001819">
    <property type="protein sequence ID" value="KAJ8126524.1"/>
    <property type="molecule type" value="Genomic_DNA"/>
</dbReference>